<dbReference type="PANTHER" id="PTHR15129">
    <property type="entry name" value="SRC-ASSOCIATED ADAPTOR PROTEIN"/>
    <property type="match status" value="1"/>
</dbReference>
<reference evidence="10" key="1">
    <citation type="submission" date="2023-08" db="EMBL/GenBank/DDBJ databases">
        <authorList>
            <person name="Alioto T."/>
            <person name="Alioto T."/>
            <person name="Gomez Garrido J."/>
        </authorList>
    </citation>
    <scope>NUCLEOTIDE SEQUENCE</scope>
</reference>
<evidence type="ECO:0000313" key="10">
    <source>
        <dbReference type="EMBL" id="CAI9721215.1"/>
    </source>
</evidence>
<feature type="region of interest" description="Disordered" evidence="7">
    <location>
        <begin position="57"/>
        <end position="98"/>
    </location>
</feature>
<feature type="region of interest" description="Disordered" evidence="7">
    <location>
        <begin position="302"/>
        <end position="327"/>
    </location>
</feature>
<dbReference type="Pfam" id="PF00169">
    <property type="entry name" value="PH"/>
    <property type="match status" value="1"/>
</dbReference>
<dbReference type="Gene3D" id="6.10.250.220">
    <property type="match status" value="1"/>
</dbReference>
<dbReference type="GO" id="GO:0005737">
    <property type="term" value="C:cytoplasm"/>
    <property type="evidence" value="ECO:0007669"/>
    <property type="project" value="UniProtKB-SubCell"/>
</dbReference>
<comment type="similarity">
    <text evidence="2">Belongs to the SKAP family.</text>
</comment>
<dbReference type="Pfam" id="PF07653">
    <property type="entry name" value="SH3_2"/>
    <property type="match status" value="1"/>
</dbReference>
<dbReference type="InterPro" id="IPR036028">
    <property type="entry name" value="SH3-like_dom_sf"/>
</dbReference>
<feature type="compositionally biased region" description="Pro residues" evidence="7">
    <location>
        <begin position="305"/>
        <end position="319"/>
    </location>
</feature>
<organism evidence="10 11">
    <name type="scientific">Octopus vulgaris</name>
    <name type="common">Common octopus</name>
    <dbReference type="NCBI Taxonomy" id="6645"/>
    <lineage>
        <taxon>Eukaryota</taxon>
        <taxon>Metazoa</taxon>
        <taxon>Spiralia</taxon>
        <taxon>Lophotrochozoa</taxon>
        <taxon>Mollusca</taxon>
        <taxon>Cephalopoda</taxon>
        <taxon>Coleoidea</taxon>
        <taxon>Octopodiformes</taxon>
        <taxon>Octopoda</taxon>
        <taxon>Incirrata</taxon>
        <taxon>Octopodidae</taxon>
        <taxon>Octopus</taxon>
    </lineage>
</organism>
<dbReference type="EMBL" id="OX597817">
    <property type="protein sequence ID" value="CAI9721215.1"/>
    <property type="molecule type" value="Genomic_DNA"/>
</dbReference>
<accession>A0AA36ARZ0</accession>
<dbReference type="InterPro" id="IPR037781">
    <property type="entry name" value="SKAP_fam"/>
</dbReference>
<dbReference type="SMART" id="SM00233">
    <property type="entry name" value="PH"/>
    <property type="match status" value="1"/>
</dbReference>
<dbReference type="PROSITE" id="PS50003">
    <property type="entry name" value="PH_DOMAIN"/>
    <property type="match status" value="1"/>
</dbReference>
<dbReference type="PANTHER" id="PTHR15129:SF0">
    <property type="entry name" value="SH3 DOMAIN-CONTAINING PROTEIN"/>
    <property type="match status" value="1"/>
</dbReference>
<evidence type="ECO:0000256" key="7">
    <source>
        <dbReference type="SAM" id="MobiDB-lite"/>
    </source>
</evidence>
<feature type="domain" description="PH" evidence="9">
    <location>
        <begin position="115"/>
        <end position="220"/>
    </location>
</feature>
<evidence type="ECO:0000313" key="11">
    <source>
        <dbReference type="Proteomes" id="UP001162480"/>
    </source>
</evidence>
<dbReference type="GO" id="GO:0016301">
    <property type="term" value="F:kinase activity"/>
    <property type="evidence" value="ECO:0007669"/>
    <property type="project" value="UniProtKB-KW"/>
</dbReference>
<dbReference type="SUPFAM" id="SSF50729">
    <property type="entry name" value="PH domain-like"/>
    <property type="match status" value="1"/>
</dbReference>
<proteinExistence type="inferred from homology"/>
<dbReference type="GO" id="GO:0005886">
    <property type="term" value="C:plasma membrane"/>
    <property type="evidence" value="ECO:0007669"/>
    <property type="project" value="TreeGrafter"/>
</dbReference>
<dbReference type="InterPro" id="IPR001452">
    <property type="entry name" value="SH3_domain"/>
</dbReference>
<evidence type="ECO:0000256" key="3">
    <source>
        <dbReference type="ARBA" id="ARBA00022443"/>
    </source>
</evidence>
<keyword evidence="4" id="KW-0963">Cytoplasm</keyword>
<keyword evidence="3 6" id="KW-0728">SH3 domain</keyword>
<evidence type="ECO:0000256" key="6">
    <source>
        <dbReference type="PROSITE-ProRule" id="PRU00192"/>
    </source>
</evidence>
<dbReference type="PROSITE" id="PS50002">
    <property type="entry name" value="SH3"/>
    <property type="match status" value="1"/>
</dbReference>
<dbReference type="SUPFAM" id="SSF50044">
    <property type="entry name" value="SH3-domain"/>
    <property type="match status" value="1"/>
</dbReference>
<keyword evidence="11" id="KW-1185">Reference proteome</keyword>
<evidence type="ECO:0000256" key="2">
    <source>
        <dbReference type="ARBA" id="ARBA00005864"/>
    </source>
</evidence>
<dbReference type="InterPro" id="IPR001849">
    <property type="entry name" value="PH_domain"/>
</dbReference>
<name>A0AA36ARZ0_OCTVU</name>
<evidence type="ECO:0000259" key="8">
    <source>
        <dbReference type="PROSITE" id="PS50002"/>
    </source>
</evidence>
<dbReference type="SMART" id="SM00326">
    <property type="entry name" value="SH3"/>
    <property type="match status" value="1"/>
</dbReference>
<evidence type="ECO:0000256" key="1">
    <source>
        <dbReference type="ARBA" id="ARBA00004496"/>
    </source>
</evidence>
<dbReference type="Proteomes" id="UP001162480">
    <property type="component" value="Chromosome 4"/>
</dbReference>
<feature type="compositionally biased region" description="Low complexity" evidence="7">
    <location>
        <begin position="57"/>
        <end position="76"/>
    </location>
</feature>
<evidence type="ECO:0000256" key="4">
    <source>
        <dbReference type="ARBA" id="ARBA00022490"/>
    </source>
</evidence>
<dbReference type="Gene3D" id="2.30.29.30">
    <property type="entry name" value="Pleckstrin-homology domain (PH domain)/Phosphotyrosine-binding domain (PTB)"/>
    <property type="match status" value="1"/>
</dbReference>
<sequence>MAKIYEPVGNLLRDVEKFLVETLKNENLSSSTNKSRNLLLEKLNNLKQEYPQLQIDVVPPVGTSPKSVPKSSSSVGLSEDSRDESSFTGGSTNTEEDEVGYSDSIPFIAATDIVNPTKTGVLEKKRRKENVLLFKSYQKRWCVLKDNILYYYDKQSDKRQLGAFILKDYEVRTNPNVVKEASKKELSFELVSPGKRSYLFVAPSKEELADWKSSIENAALNMMTSSMMDDQDITKCVLYFSDGESIYEEFDEIMPINGRPSIAEEVYDDNLNCLPDDSELTPIKKAELPPIPGSPKHLLLKSNMSPPPPALPERNPPTVRPTEPAASDDGLIGEVYDDIGTDVQKFLRNTKVEIKPDDYENIYYSLWDCVADDSTELAFKEGDLIRILNKEYDKQSWWIGMLDGQIGLVPKTFLTNAYELVA</sequence>
<evidence type="ECO:0000259" key="9">
    <source>
        <dbReference type="PROSITE" id="PS50003"/>
    </source>
</evidence>
<evidence type="ECO:0000256" key="5">
    <source>
        <dbReference type="ARBA" id="ARBA00022553"/>
    </source>
</evidence>
<feature type="domain" description="SH3" evidence="8">
    <location>
        <begin position="358"/>
        <end position="419"/>
    </location>
</feature>
<dbReference type="InterPro" id="IPR011993">
    <property type="entry name" value="PH-like_dom_sf"/>
</dbReference>
<gene>
    <name evidence="10" type="ORF">OCTVUL_1B001491</name>
</gene>
<dbReference type="AlphaFoldDB" id="A0AA36ARZ0"/>
<keyword evidence="5" id="KW-0597">Phosphoprotein</keyword>
<dbReference type="Gene3D" id="2.30.30.40">
    <property type="entry name" value="SH3 Domains"/>
    <property type="match status" value="1"/>
</dbReference>
<comment type="subcellular location">
    <subcellularLocation>
        <location evidence="1">Cytoplasm</location>
    </subcellularLocation>
</comment>
<protein>
    <submittedName>
        <fullName evidence="10">Kinase-associated phosphoprotein 2-B-like isoform X2</fullName>
    </submittedName>
</protein>